<organism evidence="4">
    <name type="scientific">Brugia pahangi</name>
    <name type="common">Filarial nematode worm</name>
    <dbReference type="NCBI Taxonomy" id="6280"/>
    <lineage>
        <taxon>Eukaryota</taxon>
        <taxon>Metazoa</taxon>
        <taxon>Ecdysozoa</taxon>
        <taxon>Nematoda</taxon>
        <taxon>Chromadorea</taxon>
        <taxon>Rhabditida</taxon>
        <taxon>Spirurina</taxon>
        <taxon>Spiruromorpha</taxon>
        <taxon>Filarioidea</taxon>
        <taxon>Onchocercidae</taxon>
        <taxon>Brugia</taxon>
    </lineage>
</organism>
<dbReference type="Proteomes" id="UP000278627">
    <property type="component" value="Unassembled WGS sequence"/>
</dbReference>
<keyword evidence="1" id="KW-1133">Transmembrane helix</keyword>
<proteinExistence type="predicted"/>
<gene>
    <name evidence="2" type="ORF">BPAG_LOCUS4506</name>
</gene>
<evidence type="ECO:0000313" key="2">
    <source>
        <dbReference type="EMBL" id="VDN85692.1"/>
    </source>
</evidence>
<name>A0A0N4T8K5_BRUPA</name>
<evidence type="ECO:0000313" key="4">
    <source>
        <dbReference type="WBParaSite" id="BPAG_0000454201-mRNA-1"/>
    </source>
</evidence>
<reference evidence="2 3" key="2">
    <citation type="submission" date="2018-11" db="EMBL/GenBank/DDBJ databases">
        <authorList>
            <consortium name="Pathogen Informatics"/>
        </authorList>
    </citation>
    <scope>NUCLEOTIDE SEQUENCE [LARGE SCALE GENOMIC DNA]</scope>
</reference>
<protein>
    <submittedName>
        <fullName evidence="2 4">Uncharacterized protein</fullName>
    </submittedName>
</protein>
<accession>A0A0N4T8K5</accession>
<sequence length="38" mass="4487">MQLVSLIKIYNIKSNFTKLILMVLYNQSMVQFLLVIIL</sequence>
<feature type="transmembrane region" description="Helical" evidence="1">
    <location>
        <begin position="20"/>
        <end position="37"/>
    </location>
</feature>
<keyword evidence="1" id="KW-0472">Membrane</keyword>
<dbReference type="WBParaSite" id="BPAG_0000454201-mRNA-1">
    <property type="protein sequence ID" value="BPAG_0000454201-mRNA-1"/>
    <property type="gene ID" value="BPAG_0000454201"/>
</dbReference>
<dbReference type="AlphaFoldDB" id="A0A0N4T8K5"/>
<keyword evidence="1" id="KW-0812">Transmembrane</keyword>
<keyword evidence="3" id="KW-1185">Reference proteome</keyword>
<reference evidence="4" key="1">
    <citation type="submission" date="2017-02" db="UniProtKB">
        <authorList>
            <consortium name="WormBaseParasite"/>
        </authorList>
    </citation>
    <scope>IDENTIFICATION</scope>
</reference>
<dbReference type="EMBL" id="UZAD01002273">
    <property type="protein sequence ID" value="VDN85692.1"/>
    <property type="molecule type" value="Genomic_DNA"/>
</dbReference>
<evidence type="ECO:0000313" key="3">
    <source>
        <dbReference type="Proteomes" id="UP000278627"/>
    </source>
</evidence>
<evidence type="ECO:0000256" key="1">
    <source>
        <dbReference type="SAM" id="Phobius"/>
    </source>
</evidence>